<dbReference type="EMBL" id="M26642">
    <property type="protein sequence ID" value="AAA37103.1"/>
    <property type="molecule type" value="mRNA"/>
</dbReference>
<organism evidence="1">
    <name type="scientific">Mesocricetus auratus</name>
    <name type="common">Golden hamster</name>
    <dbReference type="NCBI Taxonomy" id="10036"/>
    <lineage>
        <taxon>Eukaryota</taxon>
        <taxon>Metazoa</taxon>
        <taxon>Chordata</taxon>
        <taxon>Craniata</taxon>
        <taxon>Vertebrata</taxon>
        <taxon>Euteleostomi</taxon>
        <taxon>Mammalia</taxon>
        <taxon>Eutheria</taxon>
        <taxon>Euarchontoglires</taxon>
        <taxon>Glires</taxon>
        <taxon>Rodentia</taxon>
        <taxon>Myomorpha</taxon>
        <taxon>Muroidea</taxon>
        <taxon>Cricetidae</taxon>
        <taxon>Cricetinae</taxon>
        <taxon>Mesocricetus</taxon>
    </lineage>
</organism>
<dbReference type="PIR" id="I48177">
    <property type="entry name" value="I48177"/>
</dbReference>
<evidence type="ECO:0000313" key="1">
    <source>
        <dbReference type="EMBL" id="AAA37103.1"/>
    </source>
</evidence>
<accession>Q62566</accession>
<protein>
    <submittedName>
        <fullName evidence="1">Hamster transferrin</fullName>
    </submittedName>
</protein>
<name>Q62566_MESAU</name>
<proteinExistence type="evidence at transcript level"/>
<feature type="non-terminal residue" evidence="1">
    <location>
        <position position="68"/>
    </location>
</feature>
<dbReference type="AlphaFoldDB" id="Q62566"/>
<reference evidence="1" key="1">
    <citation type="journal article" date="1989" name="Proc. Natl. Acad. Sci. U.S.A.">
        <title>Changes in brain gene expression shared by scrapie and Alzheimer disease.</title>
        <authorList>
            <person name="Duguid J.R."/>
            <person name="Bohmont C.W."/>
            <person name="Liu N.G."/>
            <person name="Tourtellotte W.W."/>
        </authorList>
    </citation>
    <scope>NUCLEOTIDE SEQUENCE</scope>
</reference>
<sequence>TWPKLQTTLWSHGKRRQPGLAQCCLTSRLHLEGVYLTALRTSVCSNLTPATFCSEMTPNACLNFLMVS</sequence>
<feature type="non-terminal residue" evidence="1">
    <location>
        <position position="1"/>
    </location>
</feature>